<dbReference type="Pfam" id="PF04963">
    <property type="entry name" value="Sigma54_CBD"/>
    <property type="match status" value="1"/>
</dbReference>
<dbReference type="InterPro" id="IPR000394">
    <property type="entry name" value="RNA_pol_sigma_54"/>
</dbReference>
<dbReference type="Pfam" id="PF04552">
    <property type="entry name" value="Sigma54_DBD"/>
    <property type="match status" value="1"/>
</dbReference>
<organism evidence="11 12">
    <name type="scientific">Pseudoflavonifractor capillosus ATCC 29799</name>
    <dbReference type="NCBI Taxonomy" id="411467"/>
    <lineage>
        <taxon>Bacteria</taxon>
        <taxon>Bacillati</taxon>
        <taxon>Bacillota</taxon>
        <taxon>Clostridia</taxon>
        <taxon>Eubacteriales</taxon>
        <taxon>Oscillospiraceae</taxon>
        <taxon>Pseudoflavonifractor</taxon>
    </lineage>
</organism>
<evidence type="ECO:0000256" key="7">
    <source>
        <dbReference type="ARBA" id="ARBA00023125"/>
    </source>
</evidence>
<evidence type="ECO:0000313" key="12">
    <source>
        <dbReference type="Proteomes" id="UP000003639"/>
    </source>
</evidence>
<keyword evidence="8" id="KW-0804">Transcription</keyword>
<dbReference type="GO" id="GO:0001216">
    <property type="term" value="F:DNA-binding transcription activator activity"/>
    <property type="evidence" value="ECO:0007669"/>
    <property type="project" value="InterPro"/>
</dbReference>
<comment type="similarity">
    <text evidence="1">Belongs to the sigma-54 factor family.</text>
</comment>
<keyword evidence="5" id="KW-0805">Transcription regulation</keyword>
<evidence type="ECO:0000259" key="10">
    <source>
        <dbReference type="Pfam" id="PF04963"/>
    </source>
</evidence>
<dbReference type="NCBIfam" id="TIGR02395">
    <property type="entry name" value="rpoN_sigma"/>
    <property type="match status" value="1"/>
</dbReference>
<evidence type="ECO:0000256" key="3">
    <source>
        <dbReference type="ARBA" id="ARBA00022679"/>
    </source>
</evidence>
<dbReference type="Proteomes" id="UP000003639">
    <property type="component" value="Unassembled WGS sequence"/>
</dbReference>
<dbReference type="GO" id="GO:0016779">
    <property type="term" value="F:nucleotidyltransferase activity"/>
    <property type="evidence" value="ECO:0007669"/>
    <property type="project" value="UniProtKB-KW"/>
</dbReference>
<dbReference type="InterPro" id="IPR038709">
    <property type="entry name" value="RpoN_core-bd_sf"/>
</dbReference>
<keyword evidence="2" id="KW-0240">DNA-directed RNA polymerase</keyword>
<proteinExistence type="inferred from homology"/>
<comment type="caution">
    <text evidence="11">The sequence shown here is derived from an EMBL/GenBank/DDBJ whole genome shotgun (WGS) entry which is preliminary data.</text>
</comment>
<dbReference type="PANTHER" id="PTHR32248:SF4">
    <property type="entry name" value="RNA POLYMERASE SIGMA-54 FACTOR"/>
    <property type="match status" value="1"/>
</dbReference>
<dbReference type="PROSITE" id="PS50044">
    <property type="entry name" value="SIGMA54_3"/>
    <property type="match status" value="1"/>
</dbReference>
<reference evidence="11 12" key="2">
    <citation type="submission" date="2007-06" db="EMBL/GenBank/DDBJ databases">
        <title>Draft genome sequence of Pseudoflavonifractor capillosus ATCC 29799.</title>
        <authorList>
            <person name="Sudarsanam P."/>
            <person name="Ley R."/>
            <person name="Guruge J."/>
            <person name="Turnbaugh P.J."/>
            <person name="Mahowald M."/>
            <person name="Liep D."/>
            <person name="Gordon J."/>
        </authorList>
    </citation>
    <scope>NUCLEOTIDE SEQUENCE [LARGE SCALE GENOMIC DNA]</scope>
    <source>
        <strain evidence="11 12">ATCC 29799</strain>
    </source>
</reference>
<name>A6NQ00_9FIRM</name>
<dbReference type="RefSeq" id="WP_006570832.1">
    <property type="nucleotide sequence ID" value="NZ_AAXG02000002.1"/>
</dbReference>
<reference evidence="11 12" key="1">
    <citation type="submission" date="2007-04" db="EMBL/GenBank/DDBJ databases">
        <authorList>
            <person name="Fulton L."/>
            <person name="Clifton S."/>
            <person name="Fulton B."/>
            <person name="Xu J."/>
            <person name="Minx P."/>
            <person name="Pepin K.H."/>
            <person name="Johnson M."/>
            <person name="Thiruvilangam P."/>
            <person name="Bhonagiri V."/>
            <person name="Nash W.E."/>
            <person name="Mardis E.R."/>
            <person name="Wilson R.K."/>
        </authorList>
    </citation>
    <scope>NUCLEOTIDE SEQUENCE [LARGE SCALE GENOMIC DNA]</scope>
    <source>
        <strain evidence="11 12">ATCC 29799</strain>
    </source>
</reference>
<dbReference type="OrthoDB" id="9814402at2"/>
<dbReference type="Gene3D" id="1.10.10.60">
    <property type="entry name" value="Homeodomain-like"/>
    <property type="match status" value="1"/>
</dbReference>
<evidence type="ECO:0000256" key="6">
    <source>
        <dbReference type="ARBA" id="ARBA00023082"/>
    </source>
</evidence>
<keyword evidence="3" id="KW-0808">Transferase</keyword>
<evidence type="ECO:0000259" key="9">
    <source>
        <dbReference type="Pfam" id="PF04552"/>
    </source>
</evidence>
<dbReference type="Gene3D" id="1.10.10.1330">
    <property type="entry name" value="RNA polymerase sigma-54 factor, core-binding domain"/>
    <property type="match status" value="1"/>
</dbReference>
<dbReference type="PIRSF" id="PIRSF000774">
    <property type="entry name" value="RpoN"/>
    <property type="match status" value="1"/>
</dbReference>
<dbReference type="Pfam" id="PF00309">
    <property type="entry name" value="Sigma54_AID"/>
    <property type="match status" value="1"/>
</dbReference>
<evidence type="ECO:0000256" key="4">
    <source>
        <dbReference type="ARBA" id="ARBA00022695"/>
    </source>
</evidence>
<evidence type="ECO:0000256" key="8">
    <source>
        <dbReference type="ARBA" id="ARBA00023163"/>
    </source>
</evidence>
<keyword evidence="12" id="KW-1185">Reference proteome</keyword>
<dbReference type="eggNOG" id="COG1508">
    <property type="taxonomic scope" value="Bacteria"/>
</dbReference>
<protein>
    <submittedName>
        <fullName evidence="11">RNA polymerase sigma-54 factor</fullName>
    </submittedName>
</protein>
<evidence type="ECO:0000256" key="5">
    <source>
        <dbReference type="ARBA" id="ARBA00023015"/>
    </source>
</evidence>
<dbReference type="GO" id="GO:0006352">
    <property type="term" value="P:DNA-templated transcription initiation"/>
    <property type="evidence" value="ECO:0007669"/>
    <property type="project" value="InterPro"/>
</dbReference>
<dbReference type="AlphaFoldDB" id="A6NQ00"/>
<evidence type="ECO:0000313" key="11">
    <source>
        <dbReference type="EMBL" id="EDN01926.1"/>
    </source>
</evidence>
<keyword evidence="7" id="KW-0238">DNA-binding</keyword>
<keyword evidence="6" id="KW-0731">Sigma factor</keyword>
<keyword evidence="4" id="KW-0548">Nucleotidyltransferase</keyword>
<evidence type="ECO:0000256" key="1">
    <source>
        <dbReference type="ARBA" id="ARBA00008798"/>
    </source>
</evidence>
<dbReference type="InterPro" id="IPR007046">
    <property type="entry name" value="RNA_pol_sigma_54_core-bd"/>
</dbReference>
<dbReference type="PRINTS" id="PR00045">
    <property type="entry name" value="SIGMA54FCT"/>
</dbReference>
<dbReference type="GO" id="GO:0000428">
    <property type="term" value="C:DNA-directed RNA polymerase complex"/>
    <property type="evidence" value="ECO:0007669"/>
    <property type="project" value="UniProtKB-KW"/>
</dbReference>
<evidence type="ECO:0000256" key="2">
    <source>
        <dbReference type="ARBA" id="ARBA00022478"/>
    </source>
</evidence>
<dbReference type="GO" id="GO:0016987">
    <property type="term" value="F:sigma factor activity"/>
    <property type="evidence" value="ECO:0007669"/>
    <property type="project" value="UniProtKB-KW"/>
</dbReference>
<gene>
    <name evidence="11" type="primary">rpoN</name>
    <name evidence="11" type="ORF">BACCAP_00270</name>
</gene>
<accession>A6NQ00</accession>
<dbReference type="GO" id="GO:0003677">
    <property type="term" value="F:DNA binding"/>
    <property type="evidence" value="ECO:0007669"/>
    <property type="project" value="UniProtKB-KW"/>
</dbReference>
<sequence>MELSMNLRQTQTLSPQMVQSMEILQMGSQELLEFIEETTQANPVLEVDEKYDRQDEFDLMRRKLEWLESTDVQNSWYHRQDAEEDADPMANYGGVENGEEDLYRYVLSQLGMLSLERDVMAAAVFVVESLNQNGWLDDDVPALAAAFGCGQSVMERALEAVQSLEPAGVAARNLSECLRLQLLRRGEGNALALEIVEHHLDALARSRFGLIAKELGASAEEVREACALIKTLNPKPGTGFAAREHLTYINPDIIVVSFPDHFEVLANDYFFPSLHMSGYYQQLMKDTDDQEVKDYLTDKVRQAKWVVRSIEQRRSTLLSCAQCILALQEPFFRQGPGHLSPMSLADVAQRLEVHESTVSRAIRDKYLQCSMGVYPLSYFFSRGLGGSGDGEEGASPEAAKILLRKLIEEEDKAHPHSDQKLRELMGEQGCTISRRTVAKYRDELGIPSTTGRRQYEKTM</sequence>
<dbReference type="EMBL" id="AAXG02000002">
    <property type="protein sequence ID" value="EDN01926.1"/>
    <property type="molecule type" value="Genomic_DNA"/>
</dbReference>
<feature type="domain" description="RNA polymerase sigma factor 54 DNA-binding" evidence="9">
    <location>
        <begin position="294"/>
        <end position="454"/>
    </location>
</feature>
<dbReference type="PROSITE" id="PS00718">
    <property type="entry name" value="SIGMA54_2"/>
    <property type="match status" value="1"/>
</dbReference>
<feature type="domain" description="RNA polymerase sigma factor 54 core-binding" evidence="10">
    <location>
        <begin position="97"/>
        <end position="280"/>
    </location>
</feature>
<dbReference type="PANTHER" id="PTHR32248">
    <property type="entry name" value="RNA POLYMERASE SIGMA-54 FACTOR"/>
    <property type="match status" value="1"/>
</dbReference>
<dbReference type="InterPro" id="IPR007634">
    <property type="entry name" value="RNA_pol_sigma_54_DNA-bd"/>
</dbReference>
<dbReference type="STRING" id="411467.BACCAP_00270"/>
<dbReference type="PROSITE" id="PS00717">
    <property type="entry name" value="SIGMA54_1"/>
    <property type="match status" value="1"/>
</dbReference>